<dbReference type="GO" id="GO:0005960">
    <property type="term" value="C:glycine cleavage complex"/>
    <property type="evidence" value="ECO:0007669"/>
    <property type="project" value="TreeGrafter"/>
</dbReference>
<accession>A0A061J9A0</accession>
<dbReference type="GO" id="GO:0004375">
    <property type="term" value="F:glycine dehydrogenase (decarboxylating) activity"/>
    <property type="evidence" value="ECO:0007669"/>
    <property type="project" value="UniProtKB-UniRule"/>
</dbReference>
<dbReference type="InterPro" id="IPR020581">
    <property type="entry name" value="GDC_P"/>
</dbReference>
<sequence>MYRTFHRSTMLISALVRRTATNSYVNRHVGPSTEETLSMLRVVGKESLSDLMAAAIPENILRDPLREFPAMSEEDAVLHVRSLGSRNKVLKSMIGQGYYEAITPPVILRHVIENPAWYTPYTPYQAEIAQGRLESLLNFQSVVMDVTKMDVANASLLDQATACAEAMHLAYQYGRKKRMTFFVSKDVFPSCIEMVKTRAEPLNINVVVGDPNLIDWSDTSLCGILVQTPGATGMLYEFTPLFEKAKQHSVIACCATDLMASVLVKPPGEMGADIVVGSTQRFGVPLGFGGPHAAFFAVKEELKRWVPGRIIGVSKDSAGDPSVRMALQTREQHIKHERATSNICTAQALLANVAAFYAIYHGAEGLREIARGMHDKAKILSVGLESAGHSVVNDTFFDTLTVSLKGITPEDYVTRCVEKGINIFVDYSQSTVSFSVDEATTEGHVVSLLEAAGLTLPVIGVLSKLAEQKRAVPLPMLRTSTFLCQEIFKRNKSESELMRYIHRLQRKDYGLTHGCVPLGSCTMKLNPAAAMLPLSWSEFTNLHPLAPTEQTRGYSALCLDMEQKIRDITGLDAVSLQPNSGAQGEYAGLRVIRAYHLTKKEGHRNVCLIPESAHGTNFASALLAGMEIVKVRCLANGSIDMCDLENSCKKYKKTLSCIMLTYPSTYGLFDRDILTITSMVHYHGGQCYVDGANMNAMVGYTAPGYIGGDACHVNLHKTFSIPHGGGGPGMGPIAVRQHLAPFLPDSVFIQNIGGSQPFGQVSQAAYGSASILTVSYMLMLMLGSHGLRKCTEYAILNANYLKKRLEGHYPVLFLGETELCAHEFIIDLRPFKKTAQIEAEDVAKRLMDYGLHAPTLAFPVAGTLMIEPTESESKREIDRLADALISIRGEIAAIEKGEQSRTNNVLKNAPHTAKCVTSDDWDRPYTRRTAAFPSSYSYTEKFWPSVGRIDGTYGDRNLMCSCASLEVYE</sequence>
<dbReference type="Proteomes" id="UP000031737">
    <property type="component" value="Unassembled WGS sequence"/>
</dbReference>
<feature type="domain" description="Glycine cleavage system P-protein N-terminal" evidence="8">
    <location>
        <begin position="26"/>
        <end position="450"/>
    </location>
</feature>
<protein>
    <recommendedName>
        <fullName evidence="7">Glycine cleavage system P protein</fullName>
        <ecNumber evidence="7">1.4.4.2</ecNumber>
    </recommendedName>
</protein>
<feature type="modified residue" description="N6-(pyridoxal phosphate)lysine" evidence="6">
    <location>
        <position position="717"/>
    </location>
</feature>
<comment type="cofactor">
    <cofactor evidence="1 6 7">
        <name>pyridoxal 5'-phosphate</name>
        <dbReference type="ChEBI" id="CHEBI:597326"/>
    </cofactor>
</comment>
<dbReference type="InterPro" id="IPR015422">
    <property type="entry name" value="PyrdxlP-dep_Trfase_small"/>
</dbReference>
<dbReference type="FunFam" id="3.90.1150.10:FF:000007">
    <property type="entry name" value="Glycine dehydrogenase (decarboxylating), mitochondrial"/>
    <property type="match status" value="1"/>
</dbReference>
<evidence type="ECO:0000256" key="5">
    <source>
        <dbReference type="ARBA" id="ARBA00049026"/>
    </source>
</evidence>
<evidence type="ECO:0000256" key="2">
    <source>
        <dbReference type="ARBA" id="ARBA00010756"/>
    </source>
</evidence>
<keyword evidence="4 7" id="KW-0560">Oxidoreductase</keyword>
<evidence type="ECO:0000313" key="10">
    <source>
        <dbReference type="EMBL" id="ESL11479.1"/>
    </source>
</evidence>
<evidence type="ECO:0000256" key="3">
    <source>
        <dbReference type="ARBA" id="ARBA00022898"/>
    </source>
</evidence>
<evidence type="ECO:0000313" key="11">
    <source>
        <dbReference type="Proteomes" id="UP000031737"/>
    </source>
</evidence>
<dbReference type="NCBIfam" id="NF003346">
    <property type="entry name" value="PRK04366.1"/>
    <property type="match status" value="1"/>
</dbReference>
<dbReference type="InterPro" id="IPR049315">
    <property type="entry name" value="GDC-P_N"/>
</dbReference>
<dbReference type="OrthoDB" id="6537869at2759"/>
<comment type="function">
    <text evidence="7">The glycine cleavage system catalyzes the degradation of glycine.</text>
</comment>
<dbReference type="GO" id="GO:0019464">
    <property type="term" value="P:glycine decarboxylation via glycine cleavage system"/>
    <property type="evidence" value="ECO:0007669"/>
    <property type="project" value="TreeGrafter"/>
</dbReference>
<evidence type="ECO:0000256" key="7">
    <source>
        <dbReference type="RuleBase" id="RU364056"/>
    </source>
</evidence>
<evidence type="ECO:0000256" key="4">
    <source>
        <dbReference type="ARBA" id="ARBA00023002"/>
    </source>
</evidence>
<dbReference type="AlphaFoldDB" id="A0A061J9A0"/>
<dbReference type="Gene3D" id="3.90.1150.10">
    <property type="entry name" value="Aspartate Aminotransferase, domain 1"/>
    <property type="match status" value="2"/>
</dbReference>
<dbReference type="InterPro" id="IPR015421">
    <property type="entry name" value="PyrdxlP-dep_Trfase_major"/>
</dbReference>
<dbReference type="FunFam" id="3.40.640.10:FF:000224">
    <property type="entry name" value="Probable glycine dehydrogenase (decarboxylating) subunit 2"/>
    <property type="match status" value="1"/>
</dbReference>
<dbReference type="GO" id="GO:0030170">
    <property type="term" value="F:pyridoxal phosphate binding"/>
    <property type="evidence" value="ECO:0007669"/>
    <property type="project" value="TreeGrafter"/>
</dbReference>
<dbReference type="EMBL" id="AUPL01000769">
    <property type="protein sequence ID" value="ESL11479.1"/>
    <property type="molecule type" value="Genomic_DNA"/>
</dbReference>
<dbReference type="NCBIfam" id="TIGR00461">
    <property type="entry name" value="gcvP"/>
    <property type="match status" value="1"/>
</dbReference>
<dbReference type="GO" id="GO:0005739">
    <property type="term" value="C:mitochondrion"/>
    <property type="evidence" value="ECO:0007669"/>
    <property type="project" value="UniProtKB-SubCell"/>
</dbReference>
<dbReference type="InterPro" id="IPR015424">
    <property type="entry name" value="PyrdxlP-dep_Trfase"/>
</dbReference>
<feature type="domain" description="Glycine dehydrogenase C-terminal" evidence="9">
    <location>
        <begin position="791"/>
        <end position="911"/>
    </location>
</feature>
<evidence type="ECO:0000259" key="8">
    <source>
        <dbReference type="Pfam" id="PF02347"/>
    </source>
</evidence>
<keyword evidence="7" id="KW-0809">Transit peptide</keyword>
<comment type="subunit">
    <text evidence="7">The glycine cleavage system is composed of four proteins: P, T, L and H.</text>
</comment>
<dbReference type="EC" id="1.4.4.2" evidence="7"/>
<comment type="subcellular location">
    <subcellularLocation>
        <location evidence="7">Mitochondrion</location>
    </subcellularLocation>
</comment>
<keyword evidence="11" id="KW-1185">Reference proteome</keyword>
<reference evidence="10 11" key="1">
    <citation type="submission" date="2013-07" db="EMBL/GenBank/DDBJ databases">
        <authorList>
            <person name="Stoco P.H."/>
            <person name="Wagner G."/>
            <person name="Gerber A."/>
            <person name="Zaha A."/>
            <person name="Thompson C."/>
            <person name="Bartholomeu D.C."/>
            <person name="Luckemeyer D.D."/>
            <person name="Bahia D."/>
            <person name="Loreto E."/>
            <person name="Prestes E.B."/>
            <person name="Lima F.M."/>
            <person name="Rodrigues-Luiz G."/>
            <person name="Vallejo G.A."/>
            <person name="Filho J.F."/>
            <person name="Monteiro K.M."/>
            <person name="Tyler K.M."/>
            <person name="de Almeida L.G."/>
            <person name="Ortiz M.F."/>
            <person name="Siervo M.A."/>
            <person name="de Moraes M.H."/>
            <person name="Cunha O.L."/>
            <person name="Mendonca-Neto R."/>
            <person name="Silva R."/>
            <person name="Teixeira S.M."/>
            <person name="Murta S.M."/>
            <person name="Sincero T.C."/>
            <person name="Mendes T.A."/>
            <person name="Urmenyi T.P."/>
            <person name="Silva V.G."/>
            <person name="da Rocha W.D."/>
            <person name="Andersson B."/>
            <person name="Romanha A.J."/>
            <person name="Steindel M."/>
            <person name="de Vasconcelos A.T."/>
            <person name="Grisard E.C."/>
        </authorList>
    </citation>
    <scope>NUCLEOTIDE SEQUENCE [LARGE SCALE GENOMIC DNA]</scope>
    <source>
        <strain evidence="10 11">SC58</strain>
    </source>
</reference>
<keyword evidence="7" id="KW-0496">Mitochondrion</keyword>
<comment type="caution">
    <text evidence="10">The sequence shown here is derived from an EMBL/GenBank/DDBJ whole genome shotgun (WGS) entry which is preliminary data.</text>
</comment>
<dbReference type="InterPro" id="IPR049316">
    <property type="entry name" value="GDC-P_C"/>
</dbReference>
<dbReference type="GO" id="GO:0016594">
    <property type="term" value="F:glycine binding"/>
    <property type="evidence" value="ECO:0007669"/>
    <property type="project" value="TreeGrafter"/>
</dbReference>
<dbReference type="VEuPathDB" id="TriTrypDB:TRSC58_00769"/>
<proteinExistence type="inferred from homology"/>
<evidence type="ECO:0000256" key="1">
    <source>
        <dbReference type="ARBA" id="ARBA00001933"/>
    </source>
</evidence>
<dbReference type="PANTHER" id="PTHR11773:SF1">
    <property type="entry name" value="GLYCINE DEHYDROGENASE (DECARBOXYLATING), MITOCHONDRIAL"/>
    <property type="match status" value="1"/>
</dbReference>
<dbReference type="PANTHER" id="PTHR11773">
    <property type="entry name" value="GLYCINE DEHYDROGENASE, DECARBOXYLATING"/>
    <property type="match status" value="1"/>
</dbReference>
<dbReference type="Pfam" id="PF02347">
    <property type="entry name" value="GDC-P"/>
    <property type="match status" value="1"/>
</dbReference>
<name>A0A061J9A0_TRYRA</name>
<dbReference type="SUPFAM" id="SSF53383">
    <property type="entry name" value="PLP-dependent transferases"/>
    <property type="match status" value="2"/>
</dbReference>
<keyword evidence="3 6" id="KW-0663">Pyridoxal phosphate</keyword>
<gene>
    <name evidence="10" type="ORF">TRSC58_00769</name>
</gene>
<dbReference type="CDD" id="cd00613">
    <property type="entry name" value="GDC-P"/>
    <property type="match status" value="1"/>
</dbReference>
<dbReference type="Gene3D" id="3.40.640.10">
    <property type="entry name" value="Type I PLP-dependent aspartate aminotransferase-like (Major domain)"/>
    <property type="match status" value="2"/>
</dbReference>
<dbReference type="Pfam" id="PF21478">
    <property type="entry name" value="GcvP2_C"/>
    <property type="match status" value="1"/>
</dbReference>
<organism evidence="10 11">
    <name type="scientific">Trypanosoma rangeli SC58</name>
    <dbReference type="NCBI Taxonomy" id="429131"/>
    <lineage>
        <taxon>Eukaryota</taxon>
        <taxon>Discoba</taxon>
        <taxon>Euglenozoa</taxon>
        <taxon>Kinetoplastea</taxon>
        <taxon>Metakinetoplastina</taxon>
        <taxon>Trypanosomatida</taxon>
        <taxon>Trypanosomatidae</taxon>
        <taxon>Trypanosoma</taxon>
        <taxon>Herpetosoma</taxon>
    </lineage>
</organism>
<evidence type="ECO:0000256" key="6">
    <source>
        <dbReference type="PIRSR" id="PIRSR603437-50"/>
    </source>
</evidence>
<comment type="catalytic activity">
    <reaction evidence="5 7">
        <text>N(6)-[(R)-lipoyl]-L-lysyl-[glycine-cleavage complex H protein] + glycine + H(+) = N(6)-[(R)-S(8)-aminomethyldihydrolipoyl]-L-lysyl-[glycine-cleavage complex H protein] + CO2</text>
        <dbReference type="Rhea" id="RHEA:24304"/>
        <dbReference type="Rhea" id="RHEA-COMP:10494"/>
        <dbReference type="Rhea" id="RHEA-COMP:10495"/>
        <dbReference type="ChEBI" id="CHEBI:15378"/>
        <dbReference type="ChEBI" id="CHEBI:16526"/>
        <dbReference type="ChEBI" id="CHEBI:57305"/>
        <dbReference type="ChEBI" id="CHEBI:83099"/>
        <dbReference type="ChEBI" id="CHEBI:83143"/>
        <dbReference type="EC" id="1.4.4.2"/>
    </reaction>
</comment>
<comment type="similarity">
    <text evidence="2 7">Belongs to the GcvP family.</text>
</comment>
<dbReference type="FunFam" id="3.40.640.10:FF:000005">
    <property type="entry name" value="Glycine dehydrogenase (decarboxylating), mitochondrial"/>
    <property type="match status" value="1"/>
</dbReference>
<evidence type="ECO:0000259" key="9">
    <source>
        <dbReference type="Pfam" id="PF21478"/>
    </source>
</evidence>
<dbReference type="InterPro" id="IPR003437">
    <property type="entry name" value="GcvP"/>
</dbReference>